<reference evidence="14 15" key="1">
    <citation type="submission" date="2017-05" db="EMBL/GenBank/DDBJ databases">
        <title>Draft genome sequence of Elsinoe australis.</title>
        <authorList>
            <person name="Cheng Q."/>
        </authorList>
    </citation>
    <scope>NUCLEOTIDE SEQUENCE [LARGE SCALE GENOMIC DNA]</scope>
    <source>
        <strain evidence="14 15">NL1</strain>
    </source>
</reference>
<dbReference type="EMBL" id="NHZQ01000003">
    <property type="protein sequence ID" value="PSK60536.1"/>
    <property type="molecule type" value="Genomic_DNA"/>
</dbReference>
<dbReference type="PROSITE" id="PS51192">
    <property type="entry name" value="HELICASE_ATP_BIND_1"/>
    <property type="match status" value="1"/>
</dbReference>
<keyword evidence="10" id="KW-0539">Nucleus</keyword>
<evidence type="ECO:0000313" key="14">
    <source>
        <dbReference type="EMBL" id="PSK60536.1"/>
    </source>
</evidence>
<comment type="similarity">
    <text evidence="2">Belongs to the SNF2/RAD54 helicase family.</text>
</comment>
<evidence type="ECO:0000256" key="7">
    <source>
        <dbReference type="ARBA" id="ARBA00022840"/>
    </source>
</evidence>
<dbReference type="Pfam" id="PF00271">
    <property type="entry name" value="Helicase_C"/>
    <property type="match status" value="1"/>
</dbReference>
<feature type="compositionally biased region" description="Polar residues" evidence="11">
    <location>
        <begin position="92"/>
        <end position="121"/>
    </location>
</feature>
<dbReference type="SMART" id="SM00487">
    <property type="entry name" value="DEXDc"/>
    <property type="match status" value="1"/>
</dbReference>
<feature type="compositionally biased region" description="Low complexity" evidence="11">
    <location>
        <begin position="1249"/>
        <end position="1259"/>
    </location>
</feature>
<dbReference type="SMART" id="SM00490">
    <property type="entry name" value="HELICc"/>
    <property type="match status" value="1"/>
</dbReference>
<evidence type="ECO:0000256" key="1">
    <source>
        <dbReference type="ARBA" id="ARBA00004123"/>
    </source>
</evidence>
<keyword evidence="15" id="KW-1185">Reference proteome</keyword>
<evidence type="ECO:0000256" key="10">
    <source>
        <dbReference type="ARBA" id="ARBA00023242"/>
    </source>
</evidence>
<feature type="compositionally biased region" description="Low complexity" evidence="11">
    <location>
        <begin position="60"/>
        <end position="91"/>
    </location>
</feature>
<dbReference type="FunFam" id="3.40.50.10810:FF:000014">
    <property type="entry name" value="SWI/SNF-related matrix-associated actin-dependent regulator of chromatin subfamily A containing DEAD/H box 1"/>
    <property type="match status" value="1"/>
</dbReference>
<proteinExistence type="inferred from homology"/>
<keyword evidence="6" id="KW-0347">Helicase</keyword>
<feature type="region of interest" description="Disordered" evidence="11">
    <location>
        <begin position="1173"/>
        <end position="1265"/>
    </location>
</feature>
<dbReference type="GO" id="GO:0005524">
    <property type="term" value="F:ATP binding"/>
    <property type="evidence" value="ECO:0007669"/>
    <property type="project" value="UniProtKB-KW"/>
</dbReference>
<keyword evidence="7" id="KW-0067">ATP-binding</keyword>
<gene>
    <name evidence="14" type="ORF">B9Z65_686</name>
</gene>
<evidence type="ECO:0000256" key="4">
    <source>
        <dbReference type="ARBA" id="ARBA00022741"/>
    </source>
</evidence>
<dbReference type="PROSITE" id="PS51194">
    <property type="entry name" value="HELICASE_CTER"/>
    <property type="match status" value="1"/>
</dbReference>
<dbReference type="GO" id="GO:0140658">
    <property type="term" value="F:ATP-dependent chromatin remodeler activity"/>
    <property type="evidence" value="ECO:0007669"/>
    <property type="project" value="UniProtKB-ARBA"/>
</dbReference>
<evidence type="ECO:0000259" key="13">
    <source>
        <dbReference type="PROSITE" id="PS51194"/>
    </source>
</evidence>
<evidence type="ECO:0000256" key="6">
    <source>
        <dbReference type="ARBA" id="ARBA00022806"/>
    </source>
</evidence>
<keyword evidence="8" id="KW-0156">Chromatin regulator</keyword>
<dbReference type="CDD" id="cd18793">
    <property type="entry name" value="SF2_C_SNF"/>
    <property type="match status" value="1"/>
</dbReference>
<dbReference type="Pfam" id="PF00176">
    <property type="entry name" value="SNF2-rel_dom"/>
    <property type="match status" value="1"/>
</dbReference>
<evidence type="ECO:0000259" key="12">
    <source>
        <dbReference type="PROSITE" id="PS51192"/>
    </source>
</evidence>
<evidence type="ECO:0000313" key="15">
    <source>
        <dbReference type="Proteomes" id="UP000243723"/>
    </source>
</evidence>
<feature type="domain" description="Helicase C-terminal" evidence="13">
    <location>
        <begin position="978"/>
        <end position="1140"/>
    </location>
</feature>
<keyword evidence="4" id="KW-0547">Nucleotide-binding</keyword>
<keyword evidence="5" id="KW-0378">Hydrolase</keyword>
<dbReference type="InterPro" id="IPR027417">
    <property type="entry name" value="P-loop_NTPase"/>
</dbReference>
<evidence type="ECO:0000256" key="3">
    <source>
        <dbReference type="ARBA" id="ARBA00012551"/>
    </source>
</evidence>
<feature type="compositionally biased region" description="Low complexity" evidence="11">
    <location>
        <begin position="148"/>
        <end position="173"/>
    </location>
</feature>
<feature type="compositionally biased region" description="Basic residues" evidence="11">
    <location>
        <begin position="396"/>
        <end position="406"/>
    </location>
</feature>
<evidence type="ECO:0000256" key="2">
    <source>
        <dbReference type="ARBA" id="ARBA00007025"/>
    </source>
</evidence>
<accession>A0A2P8AJA3</accession>
<evidence type="ECO:0000256" key="5">
    <source>
        <dbReference type="ARBA" id="ARBA00022801"/>
    </source>
</evidence>
<dbReference type="STRING" id="40998.A0A2P8AJA3"/>
<dbReference type="OrthoDB" id="5857104at2759"/>
<comment type="subcellular location">
    <subcellularLocation>
        <location evidence="1">Nucleus</location>
    </subcellularLocation>
</comment>
<dbReference type="Gene3D" id="3.40.50.300">
    <property type="entry name" value="P-loop containing nucleotide triphosphate hydrolases"/>
    <property type="match status" value="1"/>
</dbReference>
<dbReference type="GO" id="GO:0016787">
    <property type="term" value="F:hydrolase activity"/>
    <property type="evidence" value="ECO:0007669"/>
    <property type="project" value="UniProtKB-KW"/>
</dbReference>
<dbReference type="InterPro" id="IPR000330">
    <property type="entry name" value="SNF2_N"/>
</dbReference>
<feature type="domain" description="Helicase ATP-binding" evidence="12">
    <location>
        <begin position="612"/>
        <end position="780"/>
    </location>
</feature>
<dbReference type="GO" id="GO:0003678">
    <property type="term" value="F:DNA helicase activity"/>
    <property type="evidence" value="ECO:0007669"/>
    <property type="project" value="UniProtKB-EC"/>
</dbReference>
<dbReference type="PANTHER" id="PTHR10799">
    <property type="entry name" value="SNF2/RAD54 HELICASE FAMILY"/>
    <property type="match status" value="1"/>
</dbReference>
<dbReference type="InterPro" id="IPR049730">
    <property type="entry name" value="SNF2/RAD54-like_C"/>
</dbReference>
<sequence>MIDSDPISEGTPNKRRRIDYRNGQKVVTWDSDNDDGDELFDNIDQMQETVPTQPLPQYKRPISQSSRPSQSQSQSRLPPSQPSASKPKSNSIFAQTMASLQSSMPQGTQPTQPLRRQTPLRSSPEVEVLASSPMKPSPARRAVSSAMAPPGTTFRRPGTTATQTKAQYQARAQSQDTLDPSTFDDPPITLHSDDDEDDLNAAGIKPTSFVRGGQGASDSQGSASNRLNISHLAYNSRADDMAGAYGTSRRPRPKQGGPSRAQPVDEMELYDITDIRERDMVERMQPIKPSASVSELYAALKKKKGNYDDACALLFEEDEEDRSGTKGSVIDLTSSDMESSSKRPLKALQPKAKQDVHATQSIKDKYARPQINRAIKKVEQASLATAPAETEDSPIKPRRRLVKGRKARDDEEEQEPEEDIDEGITLPDEVEGSSDSDVGEPAPSASDERLLKFFNECTALALADLANEKETTAELILSHRPFATLDQIREISNTAKKSKRKTIGEKILGVCEEMWEGYEAVDQLVDKCKELGEPILETMKKWTHGQVKDGELDMTKLDDPHDSGIGTPSSGFSGDDDVVSPKKKKALLKQPSIMSKELIMKDYQITGLNWLNLLWSKKLSCILADDMGLGKTCQVISFLSHLKETGTEGTSLVVVPGSTIENWLREFQRFSPSIQVQAYYGSQAERQELQYSILDSLDDIDVLVTTYDTAVKKEDNSFLRKRVRPRVCVFDEGHMLKNAGSNRHKELSRINADFRLLLTGTPLQNNLQELISLLGFILPDVFANAAENLTSIFKYKATIKDSSNAALLSTQRIQRARAMLTPFILRRKKNQVLDTLPAKHRRVQYCDMVPEQAKLWRSLILQAMNDKTGPPARGRKGAANTPQSVHMTSLRFAALHPLLLRRKYTDAKLEKLQHLLIHSPASEFRDNRPDLVWKYLTQDLKGGDYALHKFCQERADFIPDSFQLRNEEWMTASGKIPVLRDMLTTWIEAGSRALIFSQFTTMLDILEAVLETLGINFVRLDGSTKMEDRQVIIDAFTKDEGIKVFMLSTKAGGAGINLAAADKVVILEGGFNPQDEVQAENRAHRVGQEREVEVVRLVTRGTVEEVILRVGEVKLRLDEAVHGEGEGEGQVLVEQGGEEEGEKKVHEMFFKDLEKEGVPEDDEAADVDVDEDEDLGEDVGKTTLAAVEEKPTECPVDEDITDDIPKTRGRRAAAKPKVEIDVEMEDAEESEEEAPRARLKRKRELAPNKQASAKKAASQGADIGAMFRKNLRKKGLNVGD</sequence>
<dbReference type="InterPro" id="IPR001650">
    <property type="entry name" value="Helicase_C-like"/>
</dbReference>
<feature type="region of interest" description="Disordered" evidence="11">
    <location>
        <begin position="557"/>
        <end position="578"/>
    </location>
</feature>
<evidence type="ECO:0000256" key="8">
    <source>
        <dbReference type="ARBA" id="ARBA00022853"/>
    </source>
</evidence>
<dbReference type="EC" id="3.6.4.12" evidence="3"/>
<evidence type="ECO:0000256" key="11">
    <source>
        <dbReference type="SAM" id="MobiDB-lite"/>
    </source>
</evidence>
<organism evidence="14 15">
    <name type="scientific">Elsinoe australis</name>
    <dbReference type="NCBI Taxonomy" id="40998"/>
    <lineage>
        <taxon>Eukaryota</taxon>
        <taxon>Fungi</taxon>
        <taxon>Dikarya</taxon>
        <taxon>Ascomycota</taxon>
        <taxon>Pezizomycotina</taxon>
        <taxon>Dothideomycetes</taxon>
        <taxon>Dothideomycetidae</taxon>
        <taxon>Myriangiales</taxon>
        <taxon>Elsinoaceae</taxon>
        <taxon>Elsinoe</taxon>
    </lineage>
</organism>
<dbReference type="AlphaFoldDB" id="A0A2P8AJA3"/>
<comment type="caution">
    <text evidence="14">The sequence shown here is derived from an EMBL/GenBank/DDBJ whole genome shotgun (WGS) entry which is preliminary data.</text>
</comment>
<feature type="region of interest" description="Disordered" evidence="11">
    <location>
        <begin position="318"/>
        <end position="445"/>
    </location>
</feature>
<feature type="compositionally biased region" description="Acidic residues" evidence="11">
    <location>
        <begin position="410"/>
        <end position="438"/>
    </location>
</feature>
<dbReference type="InterPro" id="IPR038718">
    <property type="entry name" value="SNF2-like_sf"/>
</dbReference>
<dbReference type="GO" id="GO:0003677">
    <property type="term" value="F:DNA binding"/>
    <property type="evidence" value="ECO:0007669"/>
    <property type="project" value="UniProtKB-KW"/>
</dbReference>
<feature type="compositionally biased region" description="Basic and acidic residues" evidence="11">
    <location>
        <begin position="352"/>
        <end position="367"/>
    </location>
</feature>
<dbReference type="InterPro" id="IPR014001">
    <property type="entry name" value="Helicase_ATP-bd"/>
</dbReference>
<dbReference type="Gene3D" id="3.40.50.10810">
    <property type="entry name" value="Tandem AAA-ATPase domain"/>
    <property type="match status" value="1"/>
</dbReference>
<dbReference type="GO" id="GO:0005694">
    <property type="term" value="C:chromosome"/>
    <property type="evidence" value="ECO:0007669"/>
    <property type="project" value="UniProtKB-ARBA"/>
</dbReference>
<feature type="compositionally biased region" description="Acidic residues" evidence="11">
    <location>
        <begin position="1221"/>
        <end position="1232"/>
    </location>
</feature>
<dbReference type="Proteomes" id="UP000243723">
    <property type="component" value="Unassembled WGS sequence"/>
</dbReference>
<evidence type="ECO:0000256" key="9">
    <source>
        <dbReference type="ARBA" id="ARBA00023125"/>
    </source>
</evidence>
<feature type="region of interest" description="Disordered" evidence="11">
    <location>
        <begin position="44"/>
        <end position="270"/>
    </location>
</feature>
<dbReference type="GO" id="GO:0005634">
    <property type="term" value="C:nucleus"/>
    <property type="evidence" value="ECO:0007669"/>
    <property type="project" value="UniProtKB-SubCell"/>
</dbReference>
<keyword evidence="9" id="KW-0238">DNA-binding</keyword>
<dbReference type="SUPFAM" id="SSF52540">
    <property type="entry name" value="P-loop containing nucleoside triphosphate hydrolases"/>
    <property type="match status" value="2"/>
</dbReference>
<protein>
    <recommendedName>
        <fullName evidence="3">DNA helicase</fullName>
        <ecNumber evidence="3">3.6.4.12</ecNumber>
    </recommendedName>
</protein>
<name>A0A2P8AJA3_9PEZI</name>